<dbReference type="EMBL" id="BMAW01051769">
    <property type="protein sequence ID" value="GFS82176.1"/>
    <property type="molecule type" value="Genomic_DNA"/>
</dbReference>
<sequence length="81" mass="9037">MSEIPRISTEWKVGEVPKREISFEKIKVAPVFKKPSSGSTERSSDDRGEDSKGEVQMLTGFLTVDAGTYDTWDRAKKEKAG</sequence>
<evidence type="ECO:0000313" key="3">
    <source>
        <dbReference type="Proteomes" id="UP000887013"/>
    </source>
</evidence>
<name>A0A8X6T675_NEPPI</name>
<reference evidence="2" key="1">
    <citation type="submission" date="2020-08" db="EMBL/GenBank/DDBJ databases">
        <title>Multicomponent nature underlies the extraordinary mechanical properties of spider dragline silk.</title>
        <authorList>
            <person name="Kono N."/>
            <person name="Nakamura H."/>
            <person name="Mori M."/>
            <person name="Yoshida Y."/>
            <person name="Ohtoshi R."/>
            <person name="Malay A.D."/>
            <person name="Moran D.A.P."/>
            <person name="Tomita M."/>
            <person name="Numata K."/>
            <person name="Arakawa K."/>
        </authorList>
    </citation>
    <scope>NUCLEOTIDE SEQUENCE</scope>
</reference>
<feature type="region of interest" description="Disordered" evidence="1">
    <location>
        <begin position="32"/>
        <end position="56"/>
    </location>
</feature>
<proteinExistence type="predicted"/>
<organism evidence="2 3">
    <name type="scientific">Nephila pilipes</name>
    <name type="common">Giant wood spider</name>
    <name type="synonym">Nephila maculata</name>
    <dbReference type="NCBI Taxonomy" id="299642"/>
    <lineage>
        <taxon>Eukaryota</taxon>
        <taxon>Metazoa</taxon>
        <taxon>Ecdysozoa</taxon>
        <taxon>Arthropoda</taxon>
        <taxon>Chelicerata</taxon>
        <taxon>Arachnida</taxon>
        <taxon>Araneae</taxon>
        <taxon>Araneomorphae</taxon>
        <taxon>Entelegynae</taxon>
        <taxon>Araneoidea</taxon>
        <taxon>Nephilidae</taxon>
        <taxon>Nephila</taxon>
    </lineage>
</organism>
<gene>
    <name evidence="2" type="ORF">NPIL_112621</name>
</gene>
<feature type="compositionally biased region" description="Basic and acidic residues" evidence="1">
    <location>
        <begin position="42"/>
        <end position="53"/>
    </location>
</feature>
<accession>A0A8X6T675</accession>
<dbReference type="AlphaFoldDB" id="A0A8X6T675"/>
<comment type="caution">
    <text evidence="2">The sequence shown here is derived from an EMBL/GenBank/DDBJ whole genome shotgun (WGS) entry which is preliminary data.</text>
</comment>
<evidence type="ECO:0000313" key="2">
    <source>
        <dbReference type="EMBL" id="GFS82176.1"/>
    </source>
</evidence>
<keyword evidence="3" id="KW-1185">Reference proteome</keyword>
<protein>
    <submittedName>
        <fullName evidence="2">Uncharacterized protein</fullName>
    </submittedName>
</protein>
<evidence type="ECO:0000256" key="1">
    <source>
        <dbReference type="SAM" id="MobiDB-lite"/>
    </source>
</evidence>
<dbReference type="Proteomes" id="UP000887013">
    <property type="component" value="Unassembled WGS sequence"/>
</dbReference>